<evidence type="ECO:0000256" key="1">
    <source>
        <dbReference type="ARBA" id="ARBA00022679"/>
    </source>
</evidence>
<evidence type="ECO:0000259" key="8">
    <source>
        <dbReference type="Pfam" id="PF03710"/>
    </source>
</evidence>
<dbReference type="EMBL" id="JBHMFI010000001">
    <property type="protein sequence ID" value="MFB9070778.1"/>
    <property type="molecule type" value="Genomic_DNA"/>
</dbReference>
<feature type="domain" description="PII-uridylyltransferase/Glutamine-synthetase adenylyltransferase" evidence="9">
    <location>
        <begin position="920"/>
        <end position="1059"/>
    </location>
</feature>
<dbReference type="InterPro" id="IPR043519">
    <property type="entry name" value="NT_sf"/>
</dbReference>
<keyword evidence="4" id="KW-0067">ATP-binding</keyword>
<keyword evidence="5" id="KW-0460">Magnesium</keyword>
<sequence>MITPASENSGPGRKSLVSAGFSDWARAQELLASPELGSLDQQEIVRILANAPDPDQALILFVRLLERAPALAGVLEDPARSRAVARLLGASEALGEFLIRRPDHIDLLVDPAAAARTAPVLGPDGLAADTAPLRTLLLEAVGADATAARPVATLRGKEAAAALRIAYRRQLTALAIQDLTVRDPRAAEPAVSAWLADLAGAAIEAGLAAARADAVEQYGQDADRVDLAVIGMGKCGARELNYISDVDVIFVHASSLEDDHHAAVIATALAAGISKYTTAAAPEQGLWEIDANLRPEGKDGVLSRTVESHGEYYRRWAHTWEFQALLKARPIAGDRELGREYIDAIWPLVWTSSERDGFVSSVQQMRRRVLDNIAHQNRDREIKLGAGGLRDVEFTVQLLQLVHGKTEESVRVRNTLDAIDALENSSYIGRSDAESFAGAYRYLRLLEHRIQLVHLRRTHLMPDKPHALWVLARAAKGPGEPGPSDAAALTSLWKRTRKAVRSLHEKIFYRPLLSTTAALSADEAKLTPEAVRQRLAALGYQDPAGAVNHIEALTTGVSRRAALQRQLLPVMLGWLANGPNPDGGLLGFRRLSESLGSSPWFLGMLRDSSAAAERLCQILSLSSYISDMLEHLPEAAAWLGRDRELVPMPFETQWQEIQAKMSRHPDPEEAIRQIRLIRQREILRTAIADASGLLDQDTVGRALSDADRAAVLGALHVAENSLFGHPDQRTGRPGGPADTGAVSNGSTGSDSSGTTTANRTNTANGPAAVRNVELTDLLVVAMGRQGGREIAYGSDLDVLFVHRPHDGADPEAAQRQAVELSKLVMSLLTRPCKPPVLGERPLVMDADLRPEGKKGPLARSLDSFREYYRRWAEIWEVQALLKARPVAGSAELAEEFTIWADSVRYAGDPGPAAIREIRRIKARVEAERLPRGADPARHLKLGRGGLTDVEWLIQTLQLQHSAEYPALRTTSSMAALKALVQERLLPAEDAEVLDRAWHLATRIRAGNIVWSGKPSDMLPAKRQDLEAVARWCGYELGQAAQLEEDYLRSTRHARQVFEKHFYGI</sequence>
<reference evidence="10 11" key="1">
    <citation type="submission" date="2024-09" db="EMBL/GenBank/DDBJ databases">
        <authorList>
            <person name="Sun Q."/>
            <person name="Mori K."/>
        </authorList>
    </citation>
    <scope>NUCLEOTIDE SEQUENCE [LARGE SCALE GENOMIC DNA]</scope>
    <source>
        <strain evidence="10 11">CCM 7609</strain>
    </source>
</reference>
<dbReference type="CDD" id="cd05401">
    <property type="entry name" value="NT_GlnE_GlnD_like"/>
    <property type="match status" value="2"/>
</dbReference>
<keyword evidence="3" id="KW-0547">Nucleotide-binding</keyword>
<dbReference type="SUPFAM" id="SSF81593">
    <property type="entry name" value="Nucleotidyltransferase substrate binding subunit/domain"/>
    <property type="match status" value="2"/>
</dbReference>
<dbReference type="SUPFAM" id="SSF81301">
    <property type="entry name" value="Nucleotidyltransferase"/>
    <property type="match status" value="3"/>
</dbReference>
<feature type="domain" description="Glutamate-ammonia ligase adenylyltransferase repeated" evidence="8">
    <location>
        <begin position="613"/>
        <end position="718"/>
    </location>
</feature>
<organism evidence="10 11">
    <name type="scientific">Citricoccus parietis</name>
    <dbReference type="NCBI Taxonomy" id="592307"/>
    <lineage>
        <taxon>Bacteria</taxon>
        <taxon>Bacillati</taxon>
        <taxon>Actinomycetota</taxon>
        <taxon>Actinomycetes</taxon>
        <taxon>Micrococcales</taxon>
        <taxon>Micrococcaceae</taxon>
        <taxon>Citricoccus</taxon>
    </lineage>
</organism>
<evidence type="ECO:0000259" key="9">
    <source>
        <dbReference type="Pfam" id="PF08335"/>
    </source>
</evidence>
<keyword evidence="2 10" id="KW-0548">Nucleotidyltransferase</keyword>
<evidence type="ECO:0000256" key="2">
    <source>
        <dbReference type="ARBA" id="ARBA00022695"/>
    </source>
</evidence>
<keyword evidence="6" id="KW-0511">Multifunctional enzyme</keyword>
<name>A0ABV5FVQ5_9MICC</name>
<dbReference type="PANTHER" id="PTHR30621:SF0">
    <property type="entry name" value="BIFUNCTIONAL GLUTAMINE SYNTHETASE ADENYLYLTRANSFERASE_ADENYLYL-REMOVING ENZYME"/>
    <property type="match status" value="1"/>
</dbReference>
<proteinExistence type="predicted"/>
<dbReference type="GO" id="GO:0008882">
    <property type="term" value="F:[glutamate-ammonia-ligase] adenylyltransferase activity"/>
    <property type="evidence" value="ECO:0007669"/>
    <property type="project" value="UniProtKB-EC"/>
</dbReference>
<feature type="domain" description="PII-uridylyltransferase/Glutamine-synthetase adenylyltransferase" evidence="9">
    <location>
        <begin position="364"/>
        <end position="508"/>
    </location>
</feature>
<evidence type="ECO:0000256" key="3">
    <source>
        <dbReference type="ARBA" id="ARBA00022741"/>
    </source>
</evidence>
<feature type="region of interest" description="Disordered" evidence="7">
    <location>
        <begin position="723"/>
        <end position="767"/>
    </location>
</feature>
<evidence type="ECO:0000256" key="5">
    <source>
        <dbReference type="ARBA" id="ARBA00022842"/>
    </source>
</evidence>
<evidence type="ECO:0000256" key="4">
    <source>
        <dbReference type="ARBA" id="ARBA00022840"/>
    </source>
</evidence>
<dbReference type="EC" id="2.7.7.42" evidence="10"/>
<feature type="compositionally biased region" description="Low complexity" evidence="7">
    <location>
        <begin position="745"/>
        <end position="767"/>
    </location>
</feature>
<comment type="caution">
    <text evidence="10">The sequence shown here is derived from an EMBL/GenBank/DDBJ whole genome shotgun (WGS) entry which is preliminary data.</text>
</comment>
<feature type="domain" description="Glutamate-ammonia ligase adenylyltransferase repeated" evidence="8">
    <location>
        <begin position="766"/>
        <end position="896"/>
    </location>
</feature>
<accession>A0ABV5FVQ5</accession>
<gene>
    <name evidence="10" type="ORF">ACFFX0_06045</name>
</gene>
<dbReference type="Pfam" id="PF08335">
    <property type="entry name" value="GlnD_UR_UTase"/>
    <property type="match status" value="2"/>
</dbReference>
<dbReference type="InterPro" id="IPR013546">
    <property type="entry name" value="PII_UdlTrfase/GS_AdlTrfase"/>
</dbReference>
<dbReference type="EC" id="2.7.7.89" evidence="10"/>
<dbReference type="GO" id="GO:0047388">
    <property type="term" value="F:[glutamine synthetase]-adenylyl-L-tyrosine phosphorylase activity"/>
    <property type="evidence" value="ECO:0007669"/>
    <property type="project" value="UniProtKB-EC"/>
</dbReference>
<protein>
    <submittedName>
        <fullName evidence="10">Bifunctional [glutamine synthetase] adenylyltransferase/[glutamine synthetase]-adenylyl-L-tyrosine phosphorylase</fullName>
        <ecNumber evidence="10">2.7.7.42</ecNumber>
        <ecNumber evidence="10">2.7.7.89</ecNumber>
    </submittedName>
</protein>
<dbReference type="NCBIfam" id="NF010707">
    <property type="entry name" value="PRK14109.1"/>
    <property type="match status" value="1"/>
</dbReference>
<evidence type="ECO:0000313" key="11">
    <source>
        <dbReference type="Proteomes" id="UP001589575"/>
    </source>
</evidence>
<feature type="domain" description="Glutamate-ammonia ligase adenylyltransferase repeated" evidence="8">
    <location>
        <begin position="84"/>
        <end position="339"/>
    </location>
</feature>
<dbReference type="InterPro" id="IPR023057">
    <property type="entry name" value="GlnE"/>
</dbReference>
<dbReference type="Gene3D" id="3.30.460.10">
    <property type="entry name" value="Beta Polymerase, domain 2"/>
    <property type="match status" value="2"/>
</dbReference>
<dbReference type="RefSeq" id="WP_378042082.1">
    <property type="nucleotide sequence ID" value="NZ_JBHLWH010000032.1"/>
</dbReference>
<dbReference type="Gene3D" id="1.20.120.330">
    <property type="entry name" value="Nucleotidyltransferases domain 2"/>
    <property type="match status" value="2"/>
</dbReference>
<keyword evidence="11" id="KW-1185">Reference proteome</keyword>
<evidence type="ECO:0000313" key="10">
    <source>
        <dbReference type="EMBL" id="MFB9070778.1"/>
    </source>
</evidence>
<dbReference type="PANTHER" id="PTHR30621">
    <property type="entry name" value="GLUTAMINE SYNTHETASE ADENYLYLTRANSFERASE"/>
    <property type="match status" value="1"/>
</dbReference>
<dbReference type="InterPro" id="IPR005190">
    <property type="entry name" value="GlnE_rpt_dom"/>
</dbReference>
<dbReference type="Pfam" id="PF03710">
    <property type="entry name" value="GlnE"/>
    <property type="match status" value="3"/>
</dbReference>
<keyword evidence="1 10" id="KW-0808">Transferase</keyword>
<dbReference type="Proteomes" id="UP001589575">
    <property type="component" value="Unassembled WGS sequence"/>
</dbReference>
<evidence type="ECO:0000256" key="7">
    <source>
        <dbReference type="SAM" id="MobiDB-lite"/>
    </source>
</evidence>
<evidence type="ECO:0000256" key="6">
    <source>
        <dbReference type="ARBA" id="ARBA00023268"/>
    </source>
</evidence>